<evidence type="ECO:0000313" key="3">
    <source>
        <dbReference type="Proteomes" id="UP000054047"/>
    </source>
</evidence>
<dbReference type="InterPro" id="IPR036179">
    <property type="entry name" value="Ig-like_dom_sf"/>
</dbReference>
<accession>A0A0C2BVP4</accession>
<protein>
    <recommendedName>
        <fullName evidence="1">Immunoglobulin I-set domain-containing protein</fullName>
    </recommendedName>
</protein>
<evidence type="ECO:0000313" key="2">
    <source>
        <dbReference type="EMBL" id="KIH48018.1"/>
    </source>
</evidence>
<dbReference type="InterPro" id="IPR013783">
    <property type="entry name" value="Ig-like_fold"/>
</dbReference>
<organism evidence="2 3">
    <name type="scientific">Ancylostoma duodenale</name>
    <dbReference type="NCBI Taxonomy" id="51022"/>
    <lineage>
        <taxon>Eukaryota</taxon>
        <taxon>Metazoa</taxon>
        <taxon>Ecdysozoa</taxon>
        <taxon>Nematoda</taxon>
        <taxon>Chromadorea</taxon>
        <taxon>Rhabditida</taxon>
        <taxon>Rhabditina</taxon>
        <taxon>Rhabditomorpha</taxon>
        <taxon>Strongyloidea</taxon>
        <taxon>Ancylostomatidae</taxon>
        <taxon>Ancylostomatinae</taxon>
        <taxon>Ancylostoma</taxon>
    </lineage>
</organism>
<feature type="domain" description="Immunoglobulin I-set" evidence="1">
    <location>
        <begin position="7"/>
        <end position="58"/>
    </location>
</feature>
<feature type="non-terminal residue" evidence="2">
    <location>
        <position position="1"/>
    </location>
</feature>
<dbReference type="EMBL" id="KN763394">
    <property type="protein sequence ID" value="KIH48018.1"/>
    <property type="molecule type" value="Genomic_DNA"/>
</dbReference>
<dbReference type="Proteomes" id="UP000054047">
    <property type="component" value="Unassembled WGS sequence"/>
</dbReference>
<name>A0A0C2BVP4_9BILA</name>
<evidence type="ECO:0000259" key="1">
    <source>
        <dbReference type="Pfam" id="PF07679"/>
    </source>
</evidence>
<proteinExistence type="predicted"/>
<dbReference type="InterPro" id="IPR013098">
    <property type="entry name" value="Ig_I-set"/>
</dbReference>
<dbReference type="SUPFAM" id="SSF48726">
    <property type="entry name" value="Immunoglobulin"/>
    <property type="match status" value="1"/>
</dbReference>
<keyword evidence="3" id="KW-1185">Reference proteome</keyword>
<dbReference type="OrthoDB" id="5969272at2759"/>
<dbReference type="AlphaFoldDB" id="A0A0C2BVP4"/>
<dbReference type="Pfam" id="PF07679">
    <property type="entry name" value="I-set"/>
    <property type="match status" value="1"/>
</dbReference>
<dbReference type="Gene3D" id="2.60.40.10">
    <property type="entry name" value="Immunoglobulins"/>
    <property type="match status" value="1"/>
</dbReference>
<reference evidence="2 3" key="1">
    <citation type="submission" date="2013-12" db="EMBL/GenBank/DDBJ databases">
        <title>Draft genome of the parsitic nematode Ancylostoma duodenale.</title>
        <authorList>
            <person name="Mitreva M."/>
        </authorList>
    </citation>
    <scope>NUCLEOTIDE SEQUENCE [LARGE SCALE GENOMIC DNA]</scope>
    <source>
        <strain evidence="2 3">Zhejiang</strain>
    </source>
</reference>
<gene>
    <name evidence="2" type="ORF">ANCDUO_21916</name>
</gene>
<sequence>KAKPGVPKIIKGLEDQVVAKGASLIFEVKVEGEVEEVRWAKDTTPITAGTNAVIEKIDDKT</sequence>